<accession>A0A6C0J6Y3</accession>
<dbReference type="SUPFAM" id="SSF48403">
    <property type="entry name" value="Ankyrin repeat"/>
    <property type="match status" value="1"/>
</dbReference>
<dbReference type="InterPro" id="IPR036770">
    <property type="entry name" value="Ankyrin_rpt-contain_sf"/>
</dbReference>
<dbReference type="EMBL" id="MN740327">
    <property type="protein sequence ID" value="QHU00531.1"/>
    <property type="molecule type" value="Genomic_DNA"/>
</dbReference>
<name>A0A6C0J6Y3_9ZZZZ</name>
<evidence type="ECO:0000313" key="1">
    <source>
        <dbReference type="EMBL" id="QHU00531.1"/>
    </source>
</evidence>
<dbReference type="Gene3D" id="1.25.40.20">
    <property type="entry name" value="Ankyrin repeat-containing domain"/>
    <property type="match status" value="1"/>
</dbReference>
<sequence>MKKTKTLLIYVARFLSGCYDGQLEIVKWTYSIGEFTAKEINNGFMNSFEKYHINIAKWLYSNYNNIHTRDAFLFCCEIEFMEGVKWLYSLDNCRFNGDINDHFNLSCCRGNLILSKWLYSLGGVDIHYKKDQAFSKCCFYGYLEIAIWLHGLGGINIHDNNEDAFQICCINGNLLFLKWLYSLGNVDIRSNNDMAFYVSCSDGYLQVAQWLATLCKDYHIEVDNDGKIINFSVLT</sequence>
<protein>
    <recommendedName>
        <fullName evidence="2">Ankyrin repeat protein</fullName>
    </recommendedName>
</protein>
<dbReference type="AlphaFoldDB" id="A0A6C0J6Y3"/>
<evidence type="ECO:0008006" key="2">
    <source>
        <dbReference type="Google" id="ProtNLM"/>
    </source>
</evidence>
<reference evidence="1" key="1">
    <citation type="journal article" date="2020" name="Nature">
        <title>Giant virus diversity and host interactions through global metagenomics.</title>
        <authorList>
            <person name="Schulz F."/>
            <person name="Roux S."/>
            <person name="Paez-Espino D."/>
            <person name="Jungbluth S."/>
            <person name="Walsh D.A."/>
            <person name="Denef V.J."/>
            <person name="McMahon K.D."/>
            <person name="Konstantinidis K.T."/>
            <person name="Eloe-Fadrosh E.A."/>
            <person name="Kyrpides N.C."/>
            <person name="Woyke T."/>
        </authorList>
    </citation>
    <scope>NUCLEOTIDE SEQUENCE</scope>
    <source>
        <strain evidence="1">GVMAG-M-3300025860-20</strain>
    </source>
</reference>
<organism evidence="1">
    <name type="scientific">viral metagenome</name>
    <dbReference type="NCBI Taxonomy" id="1070528"/>
    <lineage>
        <taxon>unclassified sequences</taxon>
        <taxon>metagenomes</taxon>
        <taxon>organismal metagenomes</taxon>
    </lineage>
</organism>
<proteinExistence type="predicted"/>